<reference evidence="2" key="1">
    <citation type="journal article" date="2020" name="Nature">
        <title>Giant virus diversity and host interactions through global metagenomics.</title>
        <authorList>
            <person name="Schulz F."/>
            <person name="Roux S."/>
            <person name="Paez-Espino D."/>
            <person name="Jungbluth S."/>
            <person name="Walsh D.A."/>
            <person name="Denef V.J."/>
            <person name="McMahon K.D."/>
            <person name="Konstantinidis K.T."/>
            <person name="Eloe-Fadrosh E.A."/>
            <person name="Kyrpides N.C."/>
            <person name="Woyke T."/>
        </authorList>
    </citation>
    <scope>NUCLEOTIDE SEQUENCE</scope>
    <source>
        <strain evidence="2">GVMAG-M-3300010157-4</strain>
    </source>
</reference>
<feature type="region of interest" description="Disordered" evidence="1">
    <location>
        <begin position="477"/>
        <end position="499"/>
    </location>
</feature>
<name>A0A6C0B813_9ZZZZ</name>
<evidence type="ECO:0000313" key="2">
    <source>
        <dbReference type="EMBL" id="QHS87628.1"/>
    </source>
</evidence>
<feature type="region of interest" description="Disordered" evidence="1">
    <location>
        <begin position="389"/>
        <end position="409"/>
    </location>
</feature>
<sequence length="674" mass="71107">MEFKLSPLILFIILLIVLALSSMIKSYMNREGFITYNYDSKPFSTKTVGLYSSENPITKIYDDIYYDPRNGNVVVVYTTNKYVDAGSVDADGKKIKAIEIIPRKNIANNQTVKYENNTVDKVDANGASKAEVINQVTPESRKTTLDTTEVAWSYKSGSNQVNYFTWGSNTYIYVMDITGLSTGGNSFASDAQGNSFASRGNSFSGAVKHASAAFYTGSINPNTSFDFTGADGDSNVDIYVTNSYPQQTNDGYDDKSMIEPVYHPSRTVYQITSTIKYDIANGNLLIVTPTTSPKKIDVYYRSGEDTREDDSTPNVTLTAVADAQASSAGYITQSFSKSVSKPFFVQDHVNKNTVMYWPSGENTLIAVFENRDGAGYIPIKKTVRFTSSGVWTTPSTSSSSSSSSGDASGNIPDISGGQYGDFWKWWSYFNSNAVGGLSNDYMLKTQIVPPVCPSCPACQGGACTNCGGQGGSGSMAQDGSSLAVKGSPDGVKGPSSAAASLGQSAGQTITNTAAVAGLTTIGTGAIAADLAGKTVDAAGNIVNRTFDTAGNIINTTGGLLQSAGSGVSNLLQSTGSGVSNLLSSDPTRVGYDQSYRGPRAGSNNTGIYQPMGNPPMGNPPMGNPPMGNPAPNAGTTAGGQQSGSKIDPYTYNGALQSKGSNYRPITTDFSSFGR</sequence>
<feature type="region of interest" description="Disordered" evidence="1">
    <location>
        <begin position="583"/>
        <end position="674"/>
    </location>
</feature>
<evidence type="ECO:0000256" key="1">
    <source>
        <dbReference type="SAM" id="MobiDB-lite"/>
    </source>
</evidence>
<feature type="compositionally biased region" description="Polar residues" evidence="1">
    <location>
        <begin position="653"/>
        <end position="674"/>
    </location>
</feature>
<dbReference type="AlphaFoldDB" id="A0A6C0B813"/>
<protein>
    <submittedName>
        <fullName evidence="2">Uncharacterized protein</fullName>
    </submittedName>
</protein>
<accession>A0A6C0B813</accession>
<dbReference type="EMBL" id="MN739084">
    <property type="protein sequence ID" value="QHS87628.1"/>
    <property type="molecule type" value="Genomic_DNA"/>
</dbReference>
<feature type="compositionally biased region" description="Pro residues" evidence="1">
    <location>
        <begin position="612"/>
        <end position="628"/>
    </location>
</feature>
<organism evidence="2">
    <name type="scientific">viral metagenome</name>
    <dbReference type="NCBI Taxonomy" id="1070528"/>
    <lineage>
        <taxon>unclassified sequences</taxon>
        <taxon>metagenomes</taxon>
        <taxon>organismal metagenomes</taxon>
    </lineage>
</organism>
<proteinExistence type="predicted"/>